<evidence type="ECO:0000256" key="1">
    <source>
        <dbReference type="ARBA" id="ARBA00005842"/>
    </source>
</evidence>
<dbReference type="PANTHER" id="PTHR11088:SF74">
    <property type="entry name" value="ADENYLATE ISOPENTENYLTRANSFERASE 5, CHLOROPLASTIC"/>
    <property type="match status" value="1"/>
</dbReference>
<keyword evidence="2" id="KW-0808">Transferase</keyword>
<dbReference type="Pfam" id="PF01715">
    <property type="entry name" value="IPPT"/>
    <property type="match status" value="1"/>
</dbReference>
<comment type="caution">
    <text evidence="6">The sequence shown here is derived from an EMBL/GenBank/DDBJ whole genome shotgun (WGS) entry which is preliminary data.</text>
</comment>
<evidence type="ECO:0000256" key="4">
    <source>
        <dbReference type="ARBA" id="ARBA00022741"/>
    </source>
</evidence>
<dbReference type="GO" id="GO:0005524">
    <property type="term" value="F:ATP binding"/>
    <property type="evidence" value="ECO:0007669"/>
    <property type="project" value="UniProtKB-KW"/>
</dbReference>
<dbReference type="GO" id="GO:0009691">
    <property type="term" value="P:cytokinin biosynthetic process"/>
    <property type="evidence" value="ECO:0007669"/>
    <property type="project" value="UniProtKB-KW"/>
</dbReference>
<dbReference type="Gene3D" id="3.40.50.300">
    <property type="entry name" value="P-loop containing nucleotide triphosphate hydrolases"/>
    <property type="match status" value="1"/>
</dbReference>
<proteinExistence type="inferred from homology"/>
<keyword evidence="3" id="KW-0203">Cytokinin biosynthesis</keyword>
<sequence length="165" mass="18579">MDVAIPVLHSYVLKKVDQMVDSGLVDEGKAFFDTKVRDYDYGIRRAIGVPEMDEFFRSEGLVDGEFRSKLLKAAINEIKTNTCKLACHQVEKILKMREEFGWHIHRLNATEVFLRCGGDAEDAWERLVLEPSTNIVARFVCKGNIDSEPTIATPSSAITIATMIN</sequence>
<dbReference type="GO" id="GO:0052381">
    <property type="term" value="F:tRNA dimethylallyltransferase activity"/>
    <property type="evidence" value="ECO:0007669"/>
    <property type="project" value="TreeGrafter"/>
</dbReference>
<accession>A0AAW2QHQ4</accession>
<name>A0AAW2QHQ4_SESRA</name>
<dbReference type="GO" id="GO:0005739">
    <property type="term" value="C:mitochondrion"/>
    <property type="evidence" value="ECO:0007669"/>
    <property type="project" value="TreeGrafter"/>
</dbReference>
<evidence type="ECO:0000313" key="6">
    <source>
        <dbReference type="EMBL" id="KAL0367387.1"/>
    </source>
</evidence>
<protein>
    <submittedName>
        <fullName evidence="6">Adenylate isopentenyltransferase 5, chloroplastic</fullName>
    </submittedName>
</protein>
<dbReference type="InterPro" id="IPR039657">
    <property type="entry name" value="Dimethylallyltransferase"/>
</dbReference>
<keyword evidence="5" id="KW-0067">ATP-binding</keyword>
<evidence type="ECO:0000256" key="5">
    <source>
        <dbReference type="ARBA" id="ARBA00022840"/>
    </source>
</evidence>
<reference evidence="6" key="1">
    <citation type="submission" date="2020-06" db="EMBL/GenBank/DDBJ databases">
        <authorList>
            <person name="Li T."/>
            <person name="Hu X."/>
            <person name="Zhang T."/>
            <person name="Song X."/>
            <person name="Zhang H."/>
            <person name="Dai N."/>
            <person name="Sheng W."/>
            <person name="Hou X."/>
            <person name="Wei L."/>
        </authorList>
    </citation>
    <scope>NUCLEOTIDE SEQUENCE</scope>
    <source>
        <strain evidence="6">G02</strain>
        <tissue evidence="6">Leaf</tissue>
    </source>
</reference>
<gene>
    <name evidence="6" type="ORF">Sradi_3628800</name>
</gene>
<reference evidence="6" key="2">
    <citation type="journal article" date="2024" name="Plant">
        <title>Genomic evolution and insights into agronomic trait innovations of Sesamum species.</title>
        <authorList>
            <person name="Miao H."/>
            <person name="Wang L."/>
            <person name="Qu L."/>
            <person name="Liu H."/>
            <person name="Sun Y."/>
            <person name="Le M."/>
            <person name="Wang Q."/>
            <person name="Wei S."/>
            <person name="Zheng Y."/>
            <person name="Lin W."/>
            <person name="Duan Y."/>
            <person name="Cao H."/>
            <person name="Xiong S."/>
            <person name="Wang X."/>
            <person name="Wei L."/>
            <person name="Li C."/>
            <person name="Ma Q."/>
            <person name="Ju M."/>
            <person name="Zhao R."/>
            <person name="Li G."/>
            <person name="Mu C."/>
            <person name="Tian Q."/>
            <person name="Mei H."/>
            <person name="Zhang T."/>
            <person name="Gao T."/>
            <person name="Zhang H."/>
        </authorList>
    </citation>
    <scope>NUCLEOTIDE SEQUENCE</scope>
    <source>
        <strain evidence="6">G02</strain>
    </source>
</reference>
<keyword evidence="4" id="KW-0547">Nucleotide-binding</keyword>
<evidence type="ECO:0000256" key="3">
    <source>
        <dbReference type="ARBA" id="ARBA00022712"/>
    </source>
</evidence>
<dbReference type="PANTHER" id="PTHR11088">
    <property type="entry name" value="TRNA DIMETHYLALLYLTRANSFERASE"/>
    <property type="match status" value="1"/>
</dbReference>
<dbReference type="AlphaFoldDB" id="A0AAW2QHQ4"/>
<dbReference type="InterPro" id="IPR027417">
    <property type="entry name" value="P-loop_NTPase"/>
</dbReference>
<evidence type="ECO:0000256" key="2">
    <source>
        <dbReference type="ARBA" id="ARBA00022679"/>
    </source>
</evidence>
<comment type="similarity">
    <text evidence="1">Belongs to the IPP transferase family.</text>
</comment>
<dbReference type="GO" id="GO:0006400">
    <property type="term" value="P:tRNA modification"/>
    <property type="evidence" value="ECO:0007669"/>
    <property type="project" value="TreeGrafter"/>
</dbReference>
<dbReference type="EMBL" id="JACGWJ010000015">
    <property type="protein sequence ID" value="KAL0367387.1"/>
    <property type="molecule type" value="Genomic_DNA"/>
</dbReference>
<organism evidence="6">
    <name type="scientific">Sesamum radiatum</name>
    <name type="common">Black benniseed</name>
    <dbReference type="NCBI Taxonomy" id="300843"/>
    <lineage>
        <taxon>Eukaryota</taxon>
        <taxon>Viridiplantae</taxon>
        <taxon>Streptophyta</taxon>
        <taxon>Embryophyta</taxon>
        <taxon>Tracheophyta</taxon>
        <taxon>Spermatophyta</taxon>
        <taxon>Magnoliopsida</taxon>
        <taxon>eudicotyledons</taxon>
        <taxon>Gunneridae</taxon>
        <taxon>Pentapetalae</taxon>
        <taxon>asterids</taxon>
        <taxon>lamiids</taxon>
        <taxon>Lamiales</taxon>
        <taxon>Pedaliaceae</taxon>
        <taxon>Sesamum</taxon>
    </lineage>
</organism>